<dbReference type="EMBL" id="CP008889">
    <property type="protein sequence ID" value="AIF41377.1"/>
    <property type="molecule type" value="Genomic_DNA"/>
</dbReference>
<dbReference type="HOGENOM" id="CLU_038123_1_1_11"/>
<gene>
    <name evidence="1" type="ORF">HX89_10985</name>
</gene>
<evidence type="ECO:0000313" key="2">
    <source>
        <dbReference type="Proteomes" id="UP000027986"/>
    </source>
</evidence>
<dbReference type="Proteomes" id="UP000027986">
    <property type="component" value="Chromosome"/>
</dbReference>
<dbReference type="Pfam" id="PF18096">
    <property type="entry name" value="Thump_like"/>
    <property type="match status" value="1"/>
</dbReference>
<dbReference type="InterPro" id="IPR041497">
    <property type="entry name" value="Thump-like"/>
</dbReference>
<dbReference type="eggNOG" id="COG1041">
    <property type="taxonomic scope" value="Bacteria"/>
</dbReference>
<dbReference type="SUPFAM" id="SSF53335">
    <property type="entry name" value="S-adenosyl-L-methionine-dependent methyltransferases"/>
    <property type="match status" value="1"/>
</dbReference>
<keyword evidence="2" id="KW-1185">Reference proteome</keyword>
<dbReference type="OrthoDB" id="9810570at2"/>
<accession>A0A075JJ53</accession>
<dbReference type="RefSeq" id="WP_038569119.1">
    <property type="nucleotide sequence ID" value="NZ_CP008889.1"/>
</dbReference>
<evidence type="ECO:0000313" key="1">
    <source>
        <dbReference type="EMBL" id="AIF41377.1"/>
    </source>
</evidence>
<organism evidence="1 2">
    <name type="scientific">Dermacoccus nishinomiyaensis</name>
    <dbReference type="NCBI Taxonomy" id="1274"/>
    <lineage>
        <taxon>Bacteria</taxon>
        <taxon>Bacillati</taxon>
        <taxon>Actinomycetota</taxon>
        <taxon>Actinomycetes</taxon>
        <taxon>Micrococcales</taxon>
        <taxon>Dermacoccaceae</taxon>
        <taxon>Dermacoccus</taxon>
    </lineage>
</organism>
<reference evidence="1 2" key="1">
    <citation type="submission" date="2014-07" db="EMBL/GenBank/DDBJ databases">
        <title>Genome Sequencing of Dermacoccus nishinomiyaensis.</title>
        <authorList>
            <person name="Hong K.W."/>
            <person name="Chan K.G."/>
        </authorList>
    </citation>
    <scope>NUCLEOTIDE SEQUENCE [LARGE SCALE GENOMIC DNA]</scope>
    <source>
        <strain evidence="1 2">M25</strain>
    </source>
</reference>
<name>A0A075JJ53_9MICO</name>
<dbReference type="Gene3D" id="3.40.50.150">
    <property type="entry name" value="Vaccinia Virus protein VP39"/>
    <property type="match status" value="1"/>
</dbReference>
<dbReference type="AlphaFoldDB" id="A0A075JJ53"/>
<dbReference type="GeneID" id="41841622"/>
<sequence length="419" mass="44049">MDASVVHELFTDDGRALLASLPPYEEKNVVMLTTRLRAAGHSPELVAAALTQSRLQARAVDKFGDAAAAMFFTPDALEQATRAPIARLHAQRFLDAGASLVIDGGCGIGSDAVGLARAGLDVIGVEADPETAALAAQNLASFPGSRVVTGRVEDVAASLDQAGAAWWFDPARRTPGVADIRGRTKRTFSLAALTPTWDLIQHVAAAAPAAGAKLSPSLAHHDVPSGCEVEFVSYAGDVVEASVWWGAAVRDVGRTATIVRPRPGGSRSSGDRVPPDVLHVIEADFNGIDAAPASRASLGPYFYEADKALTRSGLVGALLDATGGHEFTPGHGYVTADALVDIGLLGRAYRVLDSVPLHEKTLRAYLRERAVGRLTIKKRDVDVDADALRRSLKLKGSNALTVVLVTLDGERLALVVEPL</sequence>
<protein>
    <submittedName>
        <fullName evidence="1">Uncharacterized protein</fullName>
    </submittedName>
</protein>
<dbReference type="InterPro" id="IPR029063">
    <property type="entry name" value="SAM-dependent_MTases_sf"/>
</dbReference>
<proteinExistence type="predicted"/>
<dbReference type="KEGG" id="dni:HX89_10985"/>